<dbReference type="InterPro" id="IPR009078">
    <property type="entry name" value="Ferritin-like_SF"/>
</dbReference>
<keyword evidence="3" id="KW-1185">Reference proteome</keyword>
<protein>
    <submittedName>
        <fullName evidence="2">Ferritin-like domain-containing protein</fullName>
    </submittedName>
</protein>
<dbReference type="RefSeq" id="WP_135244322.1">
    <property type="nucleotide sequence ID" value="NZ_SIHO01000001.1"/>
</dbReference>
<sequence length="161" mass="16791">MTTLPASAPATTGAAFAHINAVTAPTIDDLKLMVFLEASGLKGYYGLASGSENPEIRALLEANGREELAHAHRVAQVITLLTGEPFAPPADEENPYVSATAPALTAAVLEGLVRAETNGNDLYESWAQSIGNAEAAALLRQNGKEEVRHADRAAKALALMG</sequence>
<dbReference type="Proteomes" id="UP000297737">
    <property type="component" value="Unassembled WGS sequence"/>
</dbReference>
<dbReference type="CDD" id="cd00657">
    <property type="entry name" value="Ferritin_like"/>
    <property type="match status" value="1"/>
</dbReference>
<evidence type="ECO:0000313" key="2">
    <source>
        <dbReference type="EMBL" id="TFU05597.1"/>
    </source>
</evidence>
<evidence type="ECO:0000313" key="3">
    <source>
        <dbReference type="Proteomes" id="UP000297737"/>
    </source>
</evidence>
<organism evidence="2 3">
    <name type="scientific">Glacieibacterium arshaanense</name>
    <dbReference type="NCBI Taxonomy" id="2511025"/>
    <lineage>
        <taxon>Bacteria</taxon>
        <taxon>Pseudomonadati</taxon>
        <taxon>Pseudomonadota</taxon>
        <taxon>Alphaproteobacteria</taxon>
        <taxon>Sphingomonadales</taxon>
        <taxon>Sphingosinicellaceae</taxon>
        <taxon>Glacieibacterium</taxon>
    </lineage>
</organism>
<comment type="caution">
    <text evidence="2">The sequence shown here is derived from an EMBL/GenBank/DDBJ whole genome shotgun (WGS) entry which is preliminary data.</text>
</comment>
<accession>A0A4Y9EPP8</accession>
<dbReference type="AlphaFoldDB" id="A0A4Y9EPP8"/>
<dbReference type="EMBL" id="SIHO01000001">
    <property type="protein sequence ID" value="TFU05597.1"/>
    <property type="molecule type" value="Genomic_DNA"/>
</dbReference>
<dbReference type="Gene3D" id="1.20.1260.10">
    <property type="match status" value="1"/>
</dbReference>
<evidence type="ECO:0000259" key="1">
    <source>
        <dbReference type="Pfam" id="PF02915"/>
    </source>
</evidence>
<reference evidence="2 3" key="1">
    <citation type="submission" date="2019-02" db="EMBL/GenBank/DDBJ databases">
        <title>Polymorphobacter sp. isolated from the lake at the Tibet of China.</title>
        <authorList>
            <person name="Li A."/>
        </authorList>
    </citation>
    <scope>NUCLEOTIDE SEQUENCE [LARGE SCALE GENOMIC DNA]</scope>
    <source>
        <strain evidence="2 3">DJ1R-1</strain>
    </source>
</reference>
<dbReference type="SUPFAM" id="SSF47240">
    <property type="entry name" value="Ferritin-like"/>
    <property type="match status" value="1"/>
</dbReference>
<proteinExistence type="predicted"/>
<dbReference type="GO" id="GO:0016491">
    <property type="term" value="F:oxidoreductase activity"/>
    <property type="evidence" value="ECO:0007669"/>
    <property type="project" value="InterPro"/>
</dbReference>
<dbReference type="InterPro" id="IPR012347">
    <property type="entry name" value="Ferritin-like"/>
</dbReference>
<name>A0A4Y9EPP8_9SPHN</name>
<dbReference type="OrthoDB" id="7504335at2"/>
<gene>
    <name evidence="2" type="ORF">EUV02_00735</name>
</gene>
<dbReference type="Pfam" id="PF02915">
    <property type="entry name" value="Rubrerythrin"/>
    <property type="match status" value="1"/>
</dbReference>
<dbReference type="GO" id="GO:0046872">
    <property type="term" value="F:metal ion binding"/>
    <property type="evidence" value="ECO:0007669"/>
    <property type="project" value="InterPro"/>
</dbReference>
<dbReference type="InterPro" id="IPR003251">
    <property type="entry name" value="Rr_diiron-bd_dom"/>
</dbReference>
<feature type="domain" description="Rubrerythrin diiron-binding" evidence="1">
    <location>
        <begin position="35"/>
        <end position="156"/>
    </location>
</feature>